<proteinExistence type="predicted"/>
<dbReference type="InterPro" id="IPR041414">
    <property type="entry name" value="Raco-like_middle"/>
</dbReference>
<dbReference type="Pfam" id="PF17651">
    <property type="entry name" value="Raco_middle"/>
    <property type="match status" value="1"/>
</dbReference>
<comment type="caution">
    <text evidence="2">The sequence shown here is derived from an EMBL/GenBank/DDBJ whole genome shotgun (WGS) entry which is preliminary data.</text>
</comment>
<evidence type="ECO:0000313" key="2">
    <source>
        <dbReference type="EMBL" id="OGC43862.1"/>
    </source>
</evidence>
<protein>
    <recommendedName>
        <fullName evidence="1">2Fe-2S ferredoxin-type domain-containing protein</fullName>
    </recommendedName>
</protein>
<dbReference type="SUPFAM" id="SSF54292">
    <property type="entry name" value="2Fe-2S ferredoxin-like"/>
    <property type="match status" value="1"/>
</dbReference>
<dbReference type="EMBL" id="MEUM01000004">
    <property type="protein sequence ID" value="OGC43862.1"/>
    <property type="molecule type" value="Genomic_DNA"/>
</dbReference>
<dbReference type="InterPro" id="IPR042259">
    <property type="entry name" value="Raco-like_middle_sf"/>
</dbReference>
<feature type="domain" description="2Fe-2S ferredoxin-type" evidence="1">
    <location>
        <begin position="1"/>
        <end position="93"/>
    </location>
</feature>
<dbReference type="GO" id="GO:0051536">
    <property type="term" value="F:iron-sulfur cluster binding"/>
    <property type="evidence" value="ECO:0007669"/>
    <property type="project" value="InterPro"/>
</dbReference>
<dbReference type="InterPro" id="IPR027980">
    <property type="entry name" value="RACo_C"/>
</dbReference>
<dbReference type="PROSITE" id="PS51085">
    <property type="entry name" value="2FE2S_FER_2"/>
    <property type="match status" value="1"/>
</dbReference>
<dbReference type="InterPro" id="IPR052911">
    <property type="entry name" value="Corrinoid_activation_enz"/>
</dbReference>
<dbReference type="InterPro" id="IPR001041">
    <property type="entry name" value="2Fe-2S_ferredoxin-type"/>
</dbReference>
<dbReference type="Pfam" id="PF00111">
    <property type="entry name" value="Fer2"/>
    <property type="match status" value="1"/>
</dbReference>
<dbReference type="Gene3D" id="3.10.20.30">
    <property type="match status" value="1"/>
</dbReference>
<gene>
    <name evidence="2" type="ORF">A2Y85_06640</name>
</gene>
<reference evidence="2 3" key="1">
    <citation type="journal article" date="2016" name="Nat. Commun.">
        <title>Thousands of microbial genomes shed light on interconnected biogeochemical processes in an aquifer system.</title>
        <authorList>
            <person name="Anantharaman K."/>
            <person name="Brown C.T."/>
            <person name="Hug L.A."/>
            <person name="Sharon I."/>
            <person name="Castelle C.J."/>
            <person name="Probst A.J."/>
            <person name="Thomas B.C."/>
            <person name="Singh A."/>
            <person name="Wilkins M.J."/>
            <person name="Karaoz U."/>
            <person name="Brodie E.L."/>
            <person name="Williams K.H."/>
            <person name="Hubbard S.S."/>
            <person name="Banfield J.F."/>
        </authorList>
    </citation>
    <scope>NUCLEOTIDE SEQUENCE [LARGE SCALE GENOMIC DNA]</scope>
</reference>
<dbReference type="Pfam" id="PF14574">
    <property type="entry name" value="RACo_C_ter"/>
    <property type="match status" value="1"/>
</dbReference>
<accession>A0A1F4UG13</accession>
<organism evidence="2 3">
    <name type="scientific">candidate division WOR-3 bacterium RBG_13_43_14</name>
    <dbReference type="NCBI Taxonomy" id="1802590"/>
    <lineage>
        <taxon>Bacteria</taxon>
        <taxon>Bacteria division WOR-3</taxon>
    </lineage>
</organism>
<dbReference type="InterPro" id="IPR036010">
    <property type="entry name" value="2Fe-2S_ferredoxin-like_sf"/>
</dbReference>
<dbReference type="AlphaFoldDB" id="A0A1F4UG13"/>
<dbReference type="InterPro" id="IPR012675">
    <property type="entry name" value="Beta-grasp_dom_sf"/>
</dbReference>
<evidence type="ECO:0000259" key="1">
    <source>
        <dbReference type="PROSITE" id="PS51085"/>
    </source>
</evidence>
<dbReference type="CDD" id="cd00207">
    <property type="entry name" value="fer2"/>
    <property type="match status" value="1"/>
</dbReference>
<sequence length="473" mass="51500">MIKLRVNSGKSLSVRKGEKLIHALSRAGLLITAACGGKGQCGLCQVKILNPNPAGKFENELIPAIKRRQGYRLACRYRIDSDTSVILPVIRSRKRKPISDLGLALDLGTTVIKGSTIDMATGKVNSHAKTYNLQNNYGADIVTRISIALDGKYQILRKLLLNSIMQLTKQLGIRNPINTVVVGNPVMSSFFLNKPLIGLARYPFNSEVNEEHTLTDTPGYVFPAIASFVGGDTLAGILAAGLDRAIEPTLYIDLGTNGEVVLATRERIYVTSTAAGPAFEGVGINSGTLAVPGAVARVFIRQKQIIFQTINKKRPIGFCASGLIDMTAVLLQSGYLKDNGRLRWSFEYKGLLLIQDDIRKLQLSIGAIHTGIKLLLKKAGLSAVKIKKIILTGEFGSTLDPQAMMCIGLLPNIKAKIIGKPDMALNGALMVLKNNKLLRSLKEIKKKCLHVDIAREPSFEKTYIKSLSLTPWN</sequence>
<evidence type="ECO:0000313" key="3">
    <source>
        <dbReference type="Proteomes" id="UP000177025"/>
    </source>
</evidence>
<dbReference type="Proteomes" id="UP000177025">
    <property type="component" value="Unassembled WGS sequence"/>
</dbReference>
<dbReference type="PANTHER" id="PTHR42895">
    <property type="entry name" value="IRON-SULFUR CLUSTER-BINDING PROTEIN-RELATED"/>
    <property type="match status" value="1"/>
</dbReference>
<name>A0A1F4UG13_UNCW3</name>
<dbReference type="PANTHER" id="PTHR42895:SF1">
    <property type="entry name" value="IRON-SULFUR CLUSTER PROTEIN"/>
    <property type="match status" value="1"/>
</dbReference>
<dbReference type="Gene3D" id="3.30.420.480">
    <property type="entry name" value="Domain of unknown function (DUF4445)"/>
    <property type="match status" value="1"/>
</dbReference>